<evidence type="ECO:0000256" key="4">
    <source>
        <dbReference type="ARBA" id="ARBA00022679"/>
    </source>
</evidence>
<dbReference type="GO" id="GO:0032259">
    <property type="term" value="P:methylation"/>
    <property type="evidence" value="ECO:0007669"/>
    <property type="project" value="UniProtKB-KW"/>
</dbReference>
<reference evidence="9 10" key="1">
    <citation type="submission" date="2024-05" db="EMBL/GenBank/DDBJ databases">
        <authorList>
            <person name="Wallberg A."/>
        </authorList>
    </citation>
    <scope>NUCLEOTIDE SEQUENCE [LARGE SCALE GENOMIC DNA]</scope>
</reference>
<evidence type="ECO:0000256" key="2">
    <source>
        <dbReference type="ARBA" id="ARBA00005189"/>
    </source>
</evidence>
<dbReference type="Pfam" id="PF13847">
    <property type="entry name" value="Methyltransf_31"/>
    <property type="match status" value="1"/>
</dbReference>
<feature type="non-terminal residue" evidence="9">
    <location>
        <position position="1"/>
    </location>
</feature>
<evidence type="ECO:0000313" key="10">
    <source>
        <dbReference type="Proteomes" id="UP001497623"/>
    </source>
</evidence>
<dbReference type="SUPFAM" id="SSF53335">
    <property type="entry name" value="S-adenosyl-L-methionine-dependent methyltransferases"/>
    <property type="match status" value="1"/>
</dbReference>
<evidence type="ECO:0000256" key="5">
    <source>
        <dbReference type="ARBA" id="ARBA00035674"/>
    </source>
</evidence>
<keyword evidence="4" id="KW-0808">Transferase</keyword>
<dbReference type="PANTHER" id="PTHR44307">
    <property type="entry name" value="PHOSPHOETHANOLAMINE METHYLTRANSFERASE"/>
    <property type="match status" value="1"/>
</dbReference>
<name>A0AAV2PRE8_MEGNR</name>
<dbReference type="GO" id="GO:0000234">
    <property type="term" value="F:phosphoethanolamine N-methyltransferase activity"/>
    <property type="evidence" value="ECO:0007669"/>
    <property type="project" value="UniProtKB-EC"/>
</dbReference>
<evidence type="ECO:0000256" key="3">
    <source>
        <dbReference type="ARBA" id="ARBA00022603"/>
    </source>
</evidence>
<gene>
    <name evidence="9" type="ORF">MNOR_LOCUS2711</name>
</gene>
<evidence type="ECO:0000256" key="6">
    <source>
        <dbReference type="ARBA" id="ARBA00047619"/>
    </source>
</evidence>
<dbReference type="InterPro" id="IPR029063">
    <property type="entry name" value="SAM-dependent_MTases_sf"/>
</dbReference>
<feature type="domain" description="Methyltransferase" evidence="8">
    <location>
        <begin position="98"/>
        <end position="232"/>
    </location>
</feature>
<keyword evidence="10" id="KW-1185">Reference proteome</keyword>
<protein>
    <recommendedName>
        <fullName evidence="5">phosphoethanolamine N-methyltransferase</fullName>
        <ecNumber evidence="5">2.1.1.103</ecNumber>
    </recommendedName>
</protein>
<evidence type="ECO:0000256" key="1">
    <source>
        <dbReference type="ARBA" id="ARBA00004969"/>
    </source>
</evidence>
<evidence type="ECO:0000256" key="7">
    <source>
        <dbReference type="ARBA" id="ARBA00047841"/>
    </source>
</evidence>
<proteinExistence type="predicted"/>
<dbReference type="EMBL" id="CAXKWB010000857">
    <property type="protein sequence ID" value="CAL4062522.1"/>
    <property type="molecule type" value="Genomic_DNA"/>
</dbReference>
<dbReference type="EC" id="2.1.1.103" evidence="5"/>
<dbReference type="InterPro" id="IPR025714">
    <property type="entry name" value="Methyltranfer_dom"/>
</dbReference>
<comment type="pathway">
    <text evidence="1">Phospholipid metabolism; phosphatidylcholine biosynthesis.</text>
</comment>
<dbReference type="Proteomes" id="UP001497623">
    <property type="component" value="Unassembled WGS sequence"/>
</dbReference>
<evidence type="ECO:0000313" key="9">
    <source>
        <dbReference type="EMBL" id="CAL4062522.1"/>
    </source>
</evidence>
<accession>A0AAV2PRE8</accession>
<organism evidence="9 10">
    <name type="scientific">Meganyctiphanes norvegica</name>
    <name type="common">Northern krill</name>
    <name type="synonym">Thysanopoda norvegica</name>
    <dbReference type="NCBI Taxonomy" id="48144"/>
    <lineage>
        <taxon>Eukaryota</taxon>
        <taxon>Metazoa</taxon>
        <taxon>Ecdysozoa</taxon>
        <taxon>Arthropoda</taxon>
        <taxon>Crustacea</taxon>
        <taxon>Multicrustacea</taxon>
        <taxon>Malacostraca</taxon>
        <taxon>Eumalacostraca</taxon>
        <taxon>Eucarida</taxon>
        <taxon>Euphausiacea</taxon>
        <taxon>Euphausiidae</taxon>
        <taxon>Meganyctiphanes</taxon>
    </lineage>
</organism>
<keyword evidence="3" id="KW-0489">Methyltransferase</keyword>
<evidence type="ECO:0000259" key="8">
    <source>
        <dbReference type="Pfam" id="PF13847"/>
    </source>
</evidence>
<comment type="catalytic activity">
    <reaction evidence="7">
        <text>N-methylethanolamine phosphate + S-adenosyl-L-methionine = N,N-dimethylethanolamine phosphate + S-adenosyl-L-homocysteine + H(+)</text>
        <dbReference type="Rhea" id="RHEA:25321"/>
        <dbReference type="ChEBI" id="CHEBI:15378"/>
        <dbReference type="ChEBI" id="CHEBI:57781"/>
        <dbReference type="ChEBI" id="CHEBI:57856"/>
        <dbReference type="ChEBI" id="CHEBI:58641"/>
        <dbReference type="ChEBI" id="CHEBI:59789"/>
        <dbReference type="EC" id="2.1.1.103"/>
    </reaction>
    <physiologicalReaction direction="left-to-right" evidence="7">
        <dbReference type="Rhea" id="RHEA:25322"/>
    </physiologicalReaction>
</comment>
<comment type="catalytic activity">
    <reaction evidence="6">
        <text>N,N-dimethylethanolamine phosphate + S-adenosyl-L-methionine = phosphocholine + S-adenosyl-L-homocysteine + H(+)</text>
        <dbReference type="Rhea" id="RHEA:25325"/>
        <dbReference type="ChEBI" id="CHEBI:15378"/>
        <dbReference type="ChEBI" id="CHEBI:57856"/>
        <dbReference type="ChEBI" id="CHEBI:58641"/>
        <dbReference type="ChEBI" id="CHEBI:59789"/>
        <dbReference type="ChEBI" id="CHEBI:295975"/>
        <dbReference type="EC" id="2.1.1.103"/>
    </reaction>
    <physiologicalReaction direction="left-to-right" evidence="6">
        <dbReference type="Rhea" id="RHEA:25326"/>
    </physiologicalReaction>
</comment>
<dbReference type="PANTHER" id="PTHR44307:SF2">
    <property type="entry name" value="PHOSPHOETHANOLAMINE METHYLTRANSFERASE ISOFORM X1"/>
    <property type="match status" value="1"/>
</dbReference>
<comment type="caution">
    <text evidence="9">The sequence shown here is derived from an EMBL/GenBank/DDBJ whole genome shotgun (WGS) entry which is preliminary data.</text>
</comment>
<comment type="pathway">
    <text evidence="2">Lipid metabolism.</text>
</comment>
<sequence length="312" mass="34964">CHFGPQGWIASQSANGCQRYIVLLPRQMVLGVTQTKIDTGTILRRGLRRMTDKTSKSPLDDFYTVEFIIKKERFYGQGYFSSGGETATKDLLLRAGLQPNEKVLDVCCGQGGPAMYMARHYGVQVHAIDFSQNLINLGKKRLAACEPIVQQRVKLEFGDITKVQLKPKYYDVLYSKDSITMIENKDKVYENLMSAVRPGGRLFFSDWCFAAPNTANLSNGPGYQIKAAHGATVSDNVQCMEAAGFKNVKTEDISKNMINYLEFALKQLVATKQAFIQDFDSESYQSIEDRISGRIVRLKKGTTQWVLFTATA</sequence>
<dbReference type="AlphaFoldDB" id="A0AAV2PRE8"/>
<dbReference type="CDD" id="cd02440">
    <property type="entry name" value="AdoMet_MTases"/>
    <property type="match status" value="1"/>
</dbReference>
<dbReference type="Gene3D" id="3.40.50.150">
    <property type="entry name" value="Vaccinia Virus protein VP39"/>
    <property type="match status" value="1"/>
</dbReference>